<dbReference type="InterPro" id="IPR036397">
    <property type="entry name" value="RNaseH_sf"/>
</dbReference>
<dbReference type="RefSeq" id="WP_138170852.1">
    <property type="nucleotide sequence ID" value="NZ_VAWA01000016.1"/>
</dbReference>
<reference evidence="2 3" key="1">
    <citation type="submission" date="2019-05" db="EMBL/GenBank/DDBJ databases">
        <title>Nesterenkonia sp. GY239, isolated from the Southern Atlantic Ocean.</title>
        <authorList>
            <person name="Zhang G."/>
        </authorList>
    </citation>
    <scope>NUCLEOTIDE SEQUENCE [LARGE SCALE GENOMIC DNA]</scope>
    <source>
        <strain evidence="2 3">GY239</strain>
    </source>
</reference>
<evidence type="ECO:0000313" key="2">
    <source>
        <dbReference type="EMBL" id="TLP73075.1"/>
    </source>
</evidence>
<accession>A0A5R9A4U4</accession>
<dbReference type="GO" id="GO:0015074">
    <property type="term" value="P:DNA integration"/>
    <property type="evidence" value="ECO:0007669"/>
    <property type="project" value="InterPro"/>
</dbReference>
<dbReference type="PROSITE" id="PS50994">
    <property type="entry name" value="INTEGRASE"/>
    <property type="match status" value="1"/>
</dbReference>
<feature type="domain" description="Integrase catalytic" evidence="1">
    <location>
        <begin position="230"/>
        <end position="385"/>
    </location>
</feature>
<dbReference type="GO" id="GO:0003676">
    <property type="term" value="F:nucleic acid binding"/>
    <property type="evidence" value="ECO:0007669"/>
    <property type="project" value="InterPro"/>
</dbReference>
<sequence length="426" mass="47003">MNAESLDISIGARLWYQGSAWAVVEHDGSGVLLRSGKSFKKVHGASLVGHAEPLSEKVQVENRELDVVVLETLDKVQRAEVERQAKIFDEVFLTGSQASADDLYQAAADKLGVSLRTAYRRGQRYAKQGIVGLVDARRLKSHRPAVDPEWDTACLEVLHSFRDQSNPTVKGVLAKTNALFAARNPSGAAPSRSAGYRRIQELDKGRYTFGSAKQRRSVADRPQGVLGRLRADRPGEYVLLDTTRLDVFAMEPATGRWLNTELTVAMDLYSRCILGLVLRAVSTTAQDVSSVLYQVVTPQHWGPLAENDDPAPYVGVPDNLIAQSTGALPDTIVVDHGKIYLSSRTKAVCHRLGINIQPATPNKPTDKPTIERFFRTLRQQLLERLPAYKGPDVYSRGKNIENQAFYTVTWPCPQIVDTCLVLQAAS</sequence>
<dbReference type="EMBL" id="VAWA01000016">
    <property type="protein sequence ID" value="TLP73075.1"/>
    <property type="molecule type" value="Genomic_DNA"/>
</dbReference>
<keyword evidence="3" id="KW-1185">Reference proteome</keyword>
<organism evidence="2 3">
    <name type="scientific">Nesterenkonia sphaerica</name>
    <dbReference type="NCBI Taxonomy" id="1804988"/>
    <lineage>
        <taxon>Bacteria</taxon>
        <taxon>Bacillati</taxon>
        <taxon>Actinomycetota</taxon>
        <taxon>Actinomycetes</taxon>
        <taxon>Micrococcales</taxon>
        <taxon>Micrococcaceae</taxon>
        <taxon>Nesterenkonia</taxon>
    </lineage>
</organism>
<name>A0A5R9A4U4_9MICC</name>
<dbReference type="Gene3D" id="3.30.420.10">
    <property type="entry name" value="Ribonuclease H-like superfamily/Ribonuclease H"/>
    <property type="match status" value="1"/>
</dbReference>
<proteinExistence type="predicted"/>
<dbReference type="AlphaFoldDB" id="A0A5R9A4U4"/>
<evidence type="ECO:0000313" key="3">
    <source>
        <dbReference type="Proteomes" id="UP000306544"/>
    </source>
</evidence>
<evidence type="ECO:0000259" key="1">
    <source>
        <dbReference type="PROSITE" id="PS50994"/>
    </source>
</evidence>
<comment type="caution">
    <text evidence="2">The sequence shown here is derived from an EMBL/GenBank/DDBJ whole genome shotgun (WGS) entry which is preliminary data.</text>
</comment>
<gene>
    <name evidence="2" type="ORF">FEF27_10690</name>
</gene>
<protein>
    <submittedName>
        <fullName evidence="2">Transposase</fullName>
    </submittedName>
</protein>
<dbReference type="SUPFAM" id="SSF53098">
    <property type="entry name" value="Ribonuclease H-like"/>
    <property type="match status" value="1"/>
</dbReference>
<dbReference type="InterPro" id="IPR012337">
    <property type="entry name" value="RNaseH-like_sf"/>
</dbReference>
<dbReference type="OrthoDB" id="52928at2"/>
<dbReference type="Proteomes" id="UP000306544">
    <property type="component" value="Unassembled WGS sequence"/>
</dbReference>
<dbReference type="InterPro" id="IPR001584">
    <property type="entry name" value="Integrase_cat-core"/>
</dbReference>